<proteinExistence type="predicted"/>
<dbReference type="STRING" id="1403190.A0A0F0I6K0"/>
<accession>A0A0F0I6K0</accession>
<dbReference type="AlphaFoldDB" id="A0A0F0I6K0"/>
<comment type="caution">
    <text evidence="1">The sequence shown here is derived from an EMBL/GenBank/DDBJ whole genome shotgun (WGS) entry which is preliminary data.</text>
</comment>
<dbReference type="EMBL" id="JZEE01000627">
    <property type="protein sequence ID" value="KJK62267.1"/>
    <property type="molecule type" value="Genomic_DNA"/>
</dbReference>
<sequence length="688" mass="78443">MDLEDLPPFRRLPSELIRLIFTLIVNDEPTSLHNLKLVSRLFYNHASRAARSITCRDITIKVCGHYALTKSTEKIVEELSRTRGSHFARRLIIEESDSTCKTDAPCKALLDWHPSQLTELKRTDLDQPYGPTCAATLEETPLCPDTRDGDAKMGNKRNHAWKPVAELIRHLPALTDLFFRCGGQFPVCLLDAMHHWSPRSRLHLQTFALQGIDTSIEDSEEHKLMFSPRLHSIMLQYNERGAYSYDNSPCYRMKTIQRLVKSAPNLKEVQITRREAPKNFTTVPIPSFLQKPKTEEADTSLSPASLSLLRIIDLVPLPAMTLIEWGKHTNFSELETLELCSLAEPKALIVWSQQLEFPKLGVLYLQLKAPAFLEEDAPTTEFYEAATQFLKSLPALKKLYLEGWHSMVSLDSLVHHHGCCLRKLDLAGPQAWQCLTERDILQLGKHCPLLESLDLMIPRSQGDAIEVALYRAIGTIPRLRYLHLNLDISDASLGRSQDNLETDINQEFHRDFNPVRNTNTKPPSKPSFDEFGNNFSIKDLGGFYRSRNGHVQRLFRNSAMDSHLACSIFKAISGSTATGSSQLERMIIRLQCSAFETGTFFSHLAHIFPCAWLVERNSRDDRRDEVFATQVASCPYGETYFKSKFPEFVEPFKDVFRSVWPRPAGVEEESAWWDEWCSFPLETDVVMG</sequence>
<evidence type="ECO:0000313" key="1">
    <source>
        <dbReference type="EMBL" id="KJK62267.1"/>
    </source>
</evidence>
<gene>
    <name evidence="1" type="ORF">P875_00095533</name>
</gene>
<protein>
    <submittedName>
        <fullName evidence="1">Uncharacterized protein</fullName>
    </submittedName>
</protein>
<dbReference type="SUPFAM" id="SSF52047">
    <property type="entry name" value="RNI-like"/>
    <property type="match status" value="1"/>
</dbReference>
<organism evidence="1 2">
    <name type="scientific">Aspergillus parasiticus (strain ATCC 56775 / NRRL 5862 / SRRC 143 / SU-1)</name>
    <dbReference type="NCBI Taxonomy" id="1403190"/>
    <lineage>
        <taxon>Eukaryota</taxon>
        <taxon>Fungi</taxon>
        <taxon>Dikarya</taxon>
        <taxon>Ascomycota</taxon>
        <taxon>Pezizomycotina</taxon>
        <taxon>Eurotiomycetes</taxon>
        <taxon>Eurotiomycetidae</taxon>
        <taxon>Eurotiales</taxon>
        <taxon>Aspergillaceae</taxon>
        <taxon>Aspergillus</taxon>
        <taxon>Aspergillus subgen. Circumdati</taxon>
    </lineage>
</organism>
<evidence type="ECO:0000313" key="2">
    <source>
        <dbReference type="Proteomes" id="UP000033540"/>
    </source>
</evidence>
<dbReference type="OrthoDB" id="3945550at2759"/>
<name>A0A0F0I6K0_ASPPU</name>
<dbReference type="Proteomes" id="UP000033540">
    <property type="component" value="Unassembled WGS sequence"/>
</dbReference>
<dbReference type="Gene3D" id="3.80.10.10">
    <property type="entry name" value="Ribonuclease Inhibitor"/>
    <property type="match status" value="1"/>
</dbReference>
<dbReference type="InterPro" id="IPR032675">
    <property type="entry name" value="LRR_dom_sf"/>
</dbReference>
<reference evidence="1 2" key="1">
    <citation type="submission" date="2015-02" db="EMBL/GenBank/DDBJ databases">
        <title>Draft genome sequence of Aspergillus parasiticus SU-1.</title>
        <authorList>
            <person name="Yu J."/>
            <person name="Fedorova N."/>
            <person name="Yin Y."/>
            <person name="Losada L."/>
            <person name="Zafar N."/>
            <person name="Taujale R."/>
            <person name="Ehrlich K.C."/>
            <person name="Bhatnagar D."/>
            <person name="Cleveland T.E."/>
            <person name="Bennett J.W."/>
            <person name="Nierman W.C."/>
        </authorList>
    </citation>
    <scope>NUCLEOTIDE SEQUENCE [LARGE SCALE GENOMIC DNA]</scope>
    <source>
        <strain evidence="2">ATCC 56775 / NRRL 5862 / SRRC 143 / SU-1</strain>
    </source>
</reference>